<protein>
    <submittedName>
        <fullName evidence="1">Uncharacterized protein</fullName>
    </submittedName>
</protein>
<dbReference type="RefSeq" id="WP_043561037.1">
    <property type="nucleotide sequence ID" value="NZ_CP020554.1"/>
</dbReference>
<gene>
    <name evidence="1" type="ORF">SACS_1699</name>
</gene>
<evidence type="ECO:0000313" key="1">
    <source>
        <dbReference type="EMBL" id="CDG34437.1"/>
    </source>
</evidence>
<dbReference type="AlphaFoldDB" id="A0A7U7G799"/>
<accession>A0A7U7G799</accession>
<dbReference type="Proteomes" id="UP000027590">
    <property type="component" value="Unassembled WGS sequence"/>
</dbReference>
<reference evidence="1 2" key="1">
    <citation type="journal article" date="2014" name="Genome Biol. Evol.">
        <title>Acetic acid bacteria genomes reveal functional traits for adaptation to life in insect guts.</title>
        <authorList>
            <person name="Chouaia B."/>
            <person name="Gaiarsa S."/>
            <person name="Crotti E."/>
            <person name="Comandatore F."/>
            <person name="Degli Esposti M."/>
            <person name="Ricci I."/>
            <person name="Alma A."/>
            <person name="Favia G."/>
            <person name="Bandi C."/>
            <person name="Daffonchio D."/>
        </authorList>
    </citation>
    <scope>NUCLEOTIDE SEQUENCE [LARGE SCALE GENOMIC DNA]</scope>
    <source>
        <strain evidence="2">AM169</strain>
    </source>
</reference>
<proteinExistence type="predicted"/>
<name>A0A7U7G799_9PROT</name>
<comment type="caution">
    <text evidence="1">The sequence shown here is derived from an EMBL/GenBank/DDBJ whole genome shotgun (WGS) entry which is preliminary data.</text>
</comment>
<organism evidence="1 2">
    <name type="scientific">Parasaccharibacter apium</name>
    <dbReference type="NCBI Taxonomy" id="1510841"/>
    <lineage>
        <taxon>Bacteria</taxon>
        <taxon>Pseudomonadati</taxon>
        <taxon>Pseudomonadota</taxon>
        <taxon>Alphaproteobacteria</taxon>
        <taxon>Acetobacterales</taxon>
        <taxon>Acetobacteraceae</taxon>
        <taxon>Parasaccharibacter</taxon>
    </lineage>
</organism>
<dbReference type="EMBL" id="CBLY010000006">
    <property type="protein sequence ID" value="CDG34437.1"/>
    <property type="molecule type" value="Genomic_DNA"/>
</dbReference>
<evidence type="ECO:0000313" key="2">
    <source>
        <dbReference type="Proteomes" id="UP000027590"/>
    </source>
</evidence>
<reference evidence="1 2" key="2">
    <citation type="journal article" date="2014" name="PLoS ONE">
        <title>Evolution of mitochondria reconstructed from the energy metabolism of living bacteria.</title>
        <authorList>
            <person name="Degli Esposti M."/>
            <person name="Chouaia B."/>
            <person name="Comandatore F."/>
            <person name="Crotti E."/>
            <person name="Sassera D."/>
            <person name="Lievens P.M."/>
            <person name="Daffonchio D."/>
            <person name="Bandi C."/>
        </authorList>
    </citation>
    <scope>NUCLEOTIDE SEQUENCE [LARGE SCALE GENOMIC DNA]</scope>
    <source>
        <strain evidence="2">AM169</strain>
    </source>
</reference>
<sequence>MAHMPSSPAEQPLGRGRIVLTRRGLCTVLAEEGNSLVLCPIHEAPALTHRADIPLTWRDELILGLKQNAVVRAIPFLKQRQAVTPQPASLSAFTLTQLRLRTHRELQVNALESDRLPFFSGRHARNRLHATHVS</sequence>